<sequence>MELLTSEDLNCVSGGEINAENTISFMGAVSALGGAFAKSAAAPALAVAAAFTSGYWLGSAMNQMATK</sequence>
<keyword evidence="1" id="KW-1133">Transmembrane helix</keyword>
<name>A0ABX8DBR6_9GAMM</name>
<evidence type="ECO:0000256" key="1">
    <source>
        <dbReference type="SAM" id="Phobius"/>
    </source>
</evidence>
<dbReference type="Proteomes" id="UP000676428">
    <property type="component" value="Chromosome"/>
</dbReference>
<gene>
    <name evidence="2" type="ORF">KHX94_12680</name>
</gene>
<keyword evidence="3" id="KW-1185">Reference proteome</keyword>
<feature type="transmembrane region" description="Helical" evidence="1">
    <location>
        <begin position="40"/>
        <end position="58"/>
    </location>
</feature>
<proteinExistence type="predicted"/>
<protein>
    <recommendedName>
        <fullName evidence="4">Bacteriocin</fullName>
    </recommendedName>
</protein>
<keyword evidence="1" id="KW-0812">Transmembrane</keyword>
<dbReference type="EMBL" id="CP074572">
    <property type="protein sequence ID" value="QVK22268.1"/>
    <property type="molecule type" value="Genomic_DNA"/>
</dbReference>
<reference evidence="2 3" key="1">
    <citation type="journal article" date="2012" name="Int. J. Syst. Evol. Microbiol.">
        <title>Shewanella dokdonensis sp. nov., isolated from seawater.</title>
        <authorList>
            <person name="Sung H.R."/>
            <person name="Yoon J.H."/>
            <person name="Ghim S.Y."/>
        </authorList>
    </citation>
    <scope>NUCLEOTIDE SEQUENCE [LARGE SCALE GENOMIC DNA]</scope>
    <source>
        <strain evidence="2 3">DSM 23626</strain>
    </source>
</reference>
<evidence type="ECO:0000313" key="3">
    <source>
        <dbReference type="Proteomes" id="UP000676428"/>
    </source>
</evidence>
<keyword evidence="1" id="KW-0472">Membrane</keyword>
<organism evidence="2 3">
    <name type="scientific">Shewanella dokdonensis</name>
    <dbReference type="NCBI Taxonomy" id="712036"/>
    <lineage>
        <taxon>Bacteria</taxon>
        <taxon>Pseudomonadati</taxon>
        <taxon>Pseudomonadota</taxon>
        <taxon>Gammaproteobacteria</taxon>
        <taxon>Alteromonadales</taxon>
        <taxon>Shewanellaceae</taxon>
        <taxon>Shewanella</taxon>
    </lineage>
</organism>
<dbReference type="RefSeq" id="WP_213680925.1">
    <property type="nucleotide sequence ID" value="NZ_CP074572.1"/>
</dbReference>
<evidence type="ECO:0008006" key="4">
    <source>
        <dbReference type="Google" id="ProtNLM"/>
    </source>
</evidence>
<evidence type="ECO:0000313" key="2">
    <source>
        <dbReference type="EMBL" id="QVK22268.1"/>
    </source>
</evidence>
<accession>A0ABX8DBR6</accession>